<evidence type="ECO:0000313" key="3">
    <source>
        <dbReference type="Proteomes" id="UP000748756"/>
    </source>
</evidence>
<evidence type="ECO:0000313" key="2">
    <source>
        <dbReference type="EMBL" id="KAF9148571.1"/>
    </source>
</evidence>
<dbReference type="Proteomes" id="UP000748756">
    <property type="component" value="Unassembled WGS sequence"/>
</dbReference>
<feature type="region of interest" description="Disordered" evidence="1">
    <location>
        <begin position="126"/>
        <end position="154"/>
    </location>
</feature>
<gene>
    <name evidence="2" type="ORF">BG015_009701</name>
</gene>
<keyword evidence="3" id="KW-1185">Reference proteome</keyword>
<feature type="compositionally biased region" description="Low complexity" evidence="1">
    <location>
        <begin position="139"/>
        <end position="154"/>
    </location>
</feature>
<dbReference type="EMBL" id="JAAAUQ010000640">
    <property type="protein sequence ID" value="KAF9148571.1"/>
    <property type="molecule type" value="Genomic_DNA"/>
</dbReference>
<proteinExistence type="predicted"/>
<feature type="region of interest" description="Disordered" evidence="1">
    <location>
        <begin position="1"/>
        <end position="21"/>
    </location>
</feature>
<feature type="region of interest" description="Disordered" evidence="1">
    <location>
        <begin position="36"/>
        <end position="77"/>
    </location>
</feature>
<name>A0A9P5RVK3_9FUNG</name>
<dbReference type="OrthoDB" id="2430134at2759"/>
<feature type="region of interest" description="Disordered" evidence="1">
    <location>
        <begin position="170"/>
        <end position="191"/>
    </location>
</feature>
<sequence>MAPSISHTVESESQITPASLKVPSAIEEVRLDSTFEAAQEPISVDPLATTTSVPSSDDDMDENGSIDGSADSASDAGADVTPTVVAVAAAEVAADTTEVVAEDETTDFDNEVAAVTSFAEGFSLEDRTSTVKTPATIERTQTSSVLSSRSSTSQPIPVPAVEALIAAASTVVGEEGQEPRKSLSRPLSRQELRRKSSFFNSKEIAISDQRFSSSTSASMRPIADPRFKSRFQNILSQWKARASE</sequence>
<feature type="compositionally biased region" description="Polar residues" evidence="1">
    <location>
        <begin position="1"/>
        <end position="17"/>
    </location>
</feature>
<comment type="caution">
    <text evidence="2">The sequence shown here is derived from an EMBL/GenBank/DDBJ whole genome shotgun (WGS) entry which is preliminary data.</text>
</comment>
<feature type="compositionally biased region" description="Low complexity" evidence="1">
    <location>
        <begin position="65"/>
        <end position="77"/>
    </location>
</feature>
<organism evidence="2 3">
    <name type="scientific">Linnemannia schmuckeri</name>
    <dbReference type="NCBI Taxonomy" id="64567"/>
    <lineage>
        <taxon>Eukaryota</taxon>
        <taxon>Fungi</taxon>
        <taxon>Fungi incertae sedis</taxon>
        <taxon>Mucoromycota</taxon>
        <taxon>Mortierellomycotina</taxon>
        <taxon>Mortierellomycetes</taxon>
        <taxon>Mortierellales</taxon>
        <taxon>Mortierellaceae</taxon>
        <taxon>Linnemannia</taxon>
    </lineage>
</organism>
<accession>A0A9P5RVK3</accession>
<reference evidence="2" key="1">
    <citation type="journal article" date="2020" name="Fungal Divers.">
        <title>Resolving the Mortierellaceae phylogeny through synthesis of multi-gene phylogenetics and phylogenomics.</title>
        <authorList>
            <person name="Vandepol N."/>
            <person name="Liber J."/>
            <person name="Desiro A."/>
            <person name="Na H."/>
            <person name="Kennedy M."/>
            <person name="Barry K."/>
            <person name="Grigoriev I.V."/>
            <person name="Miller A.N."/>
            <person name="O'Donnell K."/>
            <person name="Stajich J.E."/>
            <person name="Bonito G."/>
        </authorList>
    </citation>
    <scope>NUCLEOTIDE SEQUENCE</scope>
    <source>
        <strain evidence="2">NRRL 6426</strain>
    </source>
</reference>
<evidence type="ECO:0000256" key="1">
    <source>
        <dbReference type="SAM" id="MobiDB-lite"/>
    </source>
</evidence>
<dbReference type="AlphaFoldDB" id="A0A9P5RVK3"/>
<protein>
    <submittedName>
        <fullName evidence="2">Uncharacterized protein</fullName>
    </submittedName>
</protein>